<evidence type="ECO:0000256" key="1">
    <source>
        <dbReference type="ARBA" id="ARBA00000707"/>
    </source>
</evidence>
<evidence type="ECO:0000313" key="11">
    <source>
        <dbReference type="Proteomes" id="UP000295252"/>
    </source>
</evidence>
<sequence length="110" mass="12296">MKQTVGNACGTIEFLHAVGNIASEINLAEGSYPNKFFKTTANMNPEECATFLENDREMEVAHSVAATGGDTEARDNVDIHFICFTRVNGQLMSFMRTSFTWFFLFEQLVA</sequence>
<keyword evidence="4 8" id="KW-0833">Ubl conjugation pathway</keyword>
<keyword evidence="11" id="KW-1185">Reference proteome</keyword>
<keyword evidence="3 8" id="KW-0645">Protease</keyword>
<reference evidence="11" key="1">
    <citation type="journal article" date="2014" name="Science">
        <title>The coffee genome provides insight into the convergent evolution of caffeine biosynthesis.</title>
        <authorList>
            <person name="Denoeud F."/>
            <person name="Carretero-Paulet L."/>
            <person name="Dereeper A."/>
            <person name="Droc G."/>
            <person name="Guyot R."/>
            <person name="Pietrella M."/>
            <person name="Zheng C."/>
            <person name="Alberti A."/>
            <person name="Anthony F."/>
            <person name="Aprea G."/>
            <person name="Aury J.M."/>
            <person name="Bento P."/>
            <person name="Bernard M."/>
            <person name="Bocs S."/>
            <person name="Campa C."/>
            <person name="Cenci A."/>
            <person name="Combes M.C."/>
            <person name="Crouzillat D."/>
            <person name="Da Silva C."/>
            <person name="Daddiego L."/>
            <person name="De Bellis F."/>
            <person name="Dussert S."/>
            <person name="Garsmeur O."/>
            <person name="Gayraud T."/>
            <person name="Guignon V."/>
            <person name="Jahn K."/>
            <person name="Jamilloux V."/>
            <person name="Joet T."/>
            <person name="Labadie K."/>
            <person name="Lan T."/>
            <person name="Leclercq J."/>
            <person name="Lepelley M."/>
            <person name="Leroy T."/>
            <person name="Li L.T."/>
            <person name="Librado P."/>
            <person name="Lopez L."/>
            <person name="Munoz A."/>
            <person name="Noel B."/>
            <person name="Pallavicini A."/>
            <person name="Perrotta G."/>
            <person name="Poncet V."/>
            <person name="Pot D."/>
            <person name="Priyono X."/>
            <person name="Rigoreau M."/>
            <person name="Rouard M."/>
            <person name="Rozas J."/>
            <person name="Tranchant-Dubreuil C."/>
            <person name="VanBuren R."/>
            <person name="Zhang Q."/>
            <person name="Andrade A.C."/>
            <person name="Argout X."/>
            <person name="Bertrand B."/>
            <person name="de Kochko A."/>
            <person name="Graziosi G."/>
            <person name="Henry R.J."/>
            <person name="Jayarama X."/>
            <person name="Ming R."/>
            <person name="Nagai C."/>
            <person name="Rounsley S."/>
            <person name="Sankoff D."/>
            <person name="Giuliano G."/>
            <person name="Albert V.A."/>
            <person name="Wincker P."/>
            <person name="Lashermes P."/>
        </authorList>
    </citation>
    <scope>NUCLEOTIDE SEQUENCE [LARGE SCALE GENOMIC DNA]</scope>
    <source>
        <strain evidence="11">cv. DH200-94</strain>
    </source>
</reference>
<keyword evidence="5 8" id="KW-0378">Hydrolase</keyword>
<dbReference type="AlphaFoldDB" id="A0A068UJR1"/>
<name>A0A068UJR1_COFCA</name>
<accession>A0A068UJR1</accession>
<dbReference type="GO" id="GO:0006511">
    <property type="term" value="P:ubiquitin-dependent protein catabolic process"/>
    <property type="evidence" value="ECO:0007669"/>
    <property type="project" value="UniProtKB-UniRule"/>
</dbReference>
<dbReference type="InParanoid" id="A0A068UJR1"/>
<evidence type="ECO:0000256" key="7">
    <source>
        <dbReference type="PROSITE-ProRule" id="PRU01393"/>
    </source>
</evidence>
<evidence type="ECO:0000256" key="2">
    <source>
        <dbReference type="ARBA" id="ARBA00009326"/>
    </source>
</evidence>
<comment type="similarity">
    <text evidence="2 7 8">Belongs to the peptidase C12 family.</text>
</comment>
<dbReference type="PRINTS" id="PR00707">
    <property type="entry name" value="UBCTHYDRLASE"/>
</dbReference>
<dbReference type="GO" id="GO:0004843">
    <property type="term" value="F:cysteine-type deubiquitinase activity"/>
    <property type="evidence" value="ECO:0007669"/>
    <property type="project" value="UniProtKB-EC"/>
</dbReference>
<dbReference type="PROSITE" id="PS52048">
    <property type="entry name" value="UCH_DOMAIN"/>
    <property type="match status" value="1"/>
</dbReference>
<protein>
    <recommendedName>
        <fullName evidence="8">Ubiquitin carboxyl-terminal hydrolase</fullName>
        <ecNumber evidence="8">3.4.19.12</ecNumber>
    </recommendedName>
</protein>
<evidence type="ECO:0000259" key="9">
    <source>
        <dbReference type="PROSITE" id="PS52048"/>
    </source>
</evidence>
<evidence type="ECO:0000256" key="6">
    <source>
        <dbReference type="ARBA" id="ARBA00022807"/>
    </source>
</evidence>
<dbReference type="PhylomeDB" id="A0A068UJR1"/>
<dbReference type="InterPro" id="IPR001578">
    <property type="entry name" value="Peptidase_C12_UCH"/>
</dbReference>
<organism evidence="10 11">
    <name type="scientific">Coffea canephora</name>
    <name type="common">Robusta coffee</name>
    <dbReference type="NCBI Taxonomy" id="49390"/>
    <lineage>
        <taxon>Eukaryota</taxon>
        <taxon>Viridiplantae</taxon>
        <taxon>Streptophyta</taxon>
        <taxon>Embryophyta</taxon>
        <taxon>Tracheophyta</taxon>
        <taxon>Spermatophyta</taxon>
        <taxon>Magnoliopsida</taxon>
        <taxon>eudicotyledons</taxon>
        <taxon>Gunneridae</taxon>
        <taxon>Pentapetalae</taxon>
        <taxon>asterids</taxon>
        <taxon>lamiids</taxon>
        <taxon>Gentianales</taxon>
        <taxon>Rubiaceae</taxon>
        <taxon>Ixoroideae</taxon>
        <taxon>Gardenieae complex</taxon>
        <taxon>Bertiereae - Coffeeae clade</taxon>
        <taxon>Coffeeae</taxon>
        <taxon>Coffea</taxon>
    </lineage>
</organism>
<feature type="domain" description="UCH catalytic" evidence="9">
    <location>
        <begin position="1"/>
        <end position="110"/>
    </location>
</feature>
<keyword evidence="6 8" id="KW-0788">Thiol protease</keyword>
<dbReference type="Gramene" id="CDP08474">
    <property type="protein sequence ID" value="CDP08474"/>
    <property type="gene ID" value="GSCOC_T00027387001"/>
</dbReference>
<evidence type="ECO:0000256" key="5">
    <source>
        <dbReference type="ARBA" id="ARBA00022801"/>
    </source>
</evidence>
<gene>
    <name evidence="10" type="ORF">GSCOC_T00027387001</name>
</gene>
<dbReference type="GO" id="GO:0016579">
    <property type="term" value="P:protein deubiquitination"/>
    <property type="evidence" value="ECO:0007669"/>
    <property type="project" value="TreeGrafter"/>
</dbReference>
<evidence type="ECO:0000256" key="4">
    <source>
        <dbReference type="ARBA" id="ARBA00022786"/>
    </source>
</evidence>
<dbReference type="GO" id="GO:0005737">
    <property type="term" value="C:cytoplasm"/>
    <property type="evidence" value="ECO:0007669"/>
    <property type="project" value="TreeGrafter"/>
</dbReference>
<comment type="catalytic activity">
    <reaction evidence="1 8">
        <text>Thiol-dependent hydrolysis of ester, thioester, amide, peptide and isopeptide bonds formed by the C-terminal Gly of ubiquitin (a 76-residue protein attached to proteins as an intracellular targeting signal).</text>
        <dbReference type="EC" id="3.4.19.12"/>
    </reaction>
</comment>
<comment type="caution">
    <text evidence="7">Lacks conserved residue(s) required for the propagation of feature annotation.</text>
</comment>
<dbReference type="PANTHER" id="PTHR10589">
    <property type="entry name" value="UBIQUITIN CARBOXYL-TERMINAL HYDROLASE"/>
    <property type="match status" value="1"/>
</dbReference>
<dbReference type="EC" id="3.4.19.12" evidence="8"/>
<dbReference type="SUPFAM" id="SSF54001">
    <property type="entry name" value="Cysteine proteinases"/>
    <property type="match status" value="1"/>
</dbReference>
<dbReference type="OMA" id="MNPEECA"/>
<dbReference type="Gene3D" id="3.40.532.10">
    <property type="entry name" value="Peptidase C12, ubiquitin carboxyl-terminal hydrolase"/>
    <property type="match status" value="1"/>
</dbReference>
<proteinExistence type="inferred from homology"/>
<evidence type="ECO:0000256" key="8">
    <source>
        <dbReference type="RuleBase" id="RU361215"/>
    </source>
</evidence>
<dbReference type="EMBL" id="HG739117">
    <property type="protein sequence ID" value="CDP08474.1"/>
    <property type="molecule type" value="Genomic_DNA"/>
</dbReference>
<dbReference type="InterPro" id="IPR036959">
    <property type="entry name" value="Peptidase_C12_UCH_sf"/>
</dbReference>
<evidence type="ECO:0000313" key="10">
    <source>
        <dbReference type="EMBL" id="CDP08474.1"/>
    </source>
</evidence>
<dbReference type="InterPro" id="IPR038765">
    <property type="entry name" value="Papain-like_cys_pep_sf"/>
</dbReference>
<evidence type="ECO:0000256" key="3">
    <source>
        <dbReference type="ARBA" id="ARBA00022670"/>
    </source>
</evidence>
<dbReference type="Pfam" id="PF01088">
    <property type="entry name" value="Peptidase_C12"/>
    <property type="match status" value="1"/>
</dbReference>
<dbReference type="Proteomes" id="UP000295252">
    <property type="component" value="Chromosome I"/>
</dbReference>
<dbReference type="PANTHER" id="PTHR10589:SF17">
    <property type="entry name" value="UBIQUITIN CARBOXYL-TERMINAL HYDROLASE"/>
    <property type="match status" value="1"/>
</dbReference>
<dbReference type="STRING" id="49390.A0A068UJR1"/>
<dbReference type="OrthoDB" id="427186at2759"/>